<feature type="chain" id="PRO_5035231941" evidence="1">
    <location>
        <begin position="16"/>
        <end position="270"/>
    </location>
</feature>
<accession>A0A8J2WS47</accession>
<reference evidence="2" key="1">
    <citation type="submission" date="2021-11" db="EMBL/GenBank/DDBJ databases">
        <authorList>
            <consortium name="Genoscope - CEA"/>
            <person name="William W."/>
        </authorList>
    </citation>
    <scope>NUCLEOTIDE SEQUENCE</scope>
</reference>
<organism evidence="2 3">
    <name type="scientific">Pelagomonas calceolata</name>
    <dbReference type="NCBI Taxonomy" id="35677"/>
    <lineage>
        <taxon>Eukaryota</taxon>
        <taxon>Sar</taxon>
        <taxon>Stramenopiles</taxon>
        <taxon>Ochrophyta</taxon>
        <taxon>Pelagophyceae</taxon>
        <taxon>Pelagomonadales</taxon>
        <taxon>Pelagomonadaceae</taxon>
        <taxon>Pelagomonas</taxon>
    </lineage>
</organism>
<evidence type="ECO:0000313" key="2">
    <source>
        <dbReference type="EMBL" id="CAH0366202.1"/>
    </source>
</evidence>
<dbReference type="Proteomes" id="UP000789595">
    <property type="component" value="Unassembled WGS sequence"/>
</dbReference>
<keyword evidence="1" id="KW-0732">Signal</keyword>
<dbReference type="EMBL" id="CAKKNE010000001">
    <property type="protein sequence ID" value="CAH0366202.1"/>
    <property type="molecule type" value="Genomic_DNA"/>
</dbReference>
<evidence type="ECO:0000313" key="3">
    <source>
        <dbReference type="Proteomes" id="UP000789595"/>
    </source>
</evidence>
<gene>
    <name evidence="2" type="ORF">PECAL_1P26790</name>
</gene>
<dbReference type="AlphaFoldDB" id="A0A8J2WS47"/>
<keyword evidence="3" id="KW-1185">Reference proteome</keyword>
<evidence type="ECO:0000256" key="1">
    <source>
        <dbReference type="SAM" id="SignalP"/>
    </source>
</evidence>
<sequence length="270" mass="29207">MRALGSLLCAAAAWAARVVDVAVDGDGAMQTDDGPLSSWAITEYEYWDPTLQRYQARTVVLPRFEGDEGTALAERAYIHAQEACVSIPEDARDGCHISLVQRLVALAQRAEFGTVVIDDAPVTSPRGTERRPPPPPQCALDFAVAARFEPPVKLALARPAQLPLLSVSNCTVPTSLRLCFSVFDRTNMKVSWTMCEDAAAAAQEKYRIKPDQQIPADAFTFTCDSECSALVFATDGLSGSAISARQFPTGSRGVVSLRPARIRFSTGRAR</sequence>
<protein>
    <submittedName>
        <fullName evidence="2">Uncharacterized protein</fullName>
    </submittedName>
</protein>
<name>A0A8J2WS47_9STRA</name>
<feature type="signal peptide" evidence="1">
    <location>
        <begin position="1"/>
        <end position="15"/>
    </location>
</feature>
<comment type="caution">
    <text evidence="2">The sequence shown here is derived from an EMBL/GenBank/DDBJ whole genome shotgun (WGS) entry which is preliminary data.</text>
</comment>
<proteinExistence type="predicted"/>